<evidence type="ECO:0000256" key="12">
    <source>
        <dbReference type="ARBA" id="ARBA00023125"/>
    </source>
</evidence>
<feature type="domain" description="RING-type" evidence="20">
    <location>
        <begin position="25"/>
        <end position="63"/>
    </location>
</feature>
<evidence type="ECO:0000256" key="17">
    <source>
        <dbReference type="PROSITE-ProRule" id="PRU00175"/>
    </source>
</evidence>
<dbReference type="PANTHER" id="PTHR14134">
    <property type="entry name" value="E3 UBIQUITIN-PROTEIN LIGASE RAD18"/>
    <property type="match status" value="1"/>
</dbReference>
<evidence type="ECO:0000313" key="24">
    <source>
        <dbReference type="Proteomes" id="UP001591681"/>
    </source>
</evidence>
<dbReference type="SMART" id="SM00734">
    <property type="entry name" value="ZnF_Rad18"/>
    <property type="match status" value="2"/>
</dbReference>
<dbReference type="FunFam" id="3.30.160.60:FF:000331">
    <property type="entry name" value="E3 ubiquitin-protein ligase RAD18"/>
    <property type="match status" value="1"/>
</dbReference>
<dbReference type="SMART" id="SM00184">
    <property type="entry name" value="RING"/>
    <property type="match status" value="1"/>
</dbReference>
<evidence type="ECO:0000256" key="15">
    <source>
        <dbReference type="ARBA" id="ARBA00031783"/>
    </source>
</evidence>
<dbReference type="InterPro" id="IPR006642">
    <property type="entry name" value="Rad18_UBZ4"/>
</dbReference>
<evidence type="ECO:0000256" key="4">
    <source>
        <dbReference type="ARBA" id="ARBA00009506"/>
    </source>
</evidence>
<evidence type="ECO:0000256" key="13">
    <source>
        <dbReference type="ARBA" id="ARBA00023204"/>
    </source>
</evidence>
<dbReference type="PROSITE" id="PS50089">
    <property type="entry name" value="ZF_RING_2"/>
    <property type="match status" value="1"/>
</dbReference>
<keyword evidence="13 18" id="KW-0234">DNA repair</keyword>
<evidence type="ECO:0000256" key="19">
    <source>
        <dbReference type="SAM" id="MobiDB-lite"/>
    </source>
</evidence>
<evidence type="ECO:0000256" key="10">
    <source>
        <dbReference type="ARBA" id="ARBA00022786"/>
    </source>
</evidence>
<dbReference type="PANTHER" id="PTHR14134:SF2">
    <property type="entry name" value="E3 UBIQUITIN-PROTEIN LIGASE RAD18"/>
    <property type="match status" value="1"/>
</dbReference>
<proteinExistence type="inferred from homology"/>
<feature type="compositionally biased region" description="Basic residues" evidence="19">
    <location>
        <begin position="150"/>
        <end position="159"/>
    </location>
</feature>
<evidence type="ECO:0000259" key="20">
    <source>
        <dbReference type="PROSITE" id="PS50089"/>
    </source>
</evidence>
<name>A0ABD1JXG9_9TELE</name>
<dbReference type="Gene3D" id="3.30.160.60">
    <property type="entry name" value="Classic Zinc Finger"/>
    <property type="match status" value="1"/>
</dbReference>
<feature type="compositionally biased region" description="Basic and acidic residues" evidence="19">
    <location>
        <begin position="137"/>
        <end position="149"/>
    </location>
</feature>
<evidence type="ECO:0000256" key="14">
    <source>
        <dbReference type="ARBA" id="ARBA00023242"/>
    </source>
</evidence>
<dbReference type="Pfam" id="PF02037">
    <property type="entry name" value="SAP"/>
    <property type="match status" value="1"/>
</dbReference>
<dbReference type="GO" id="GO:0006281">
    <property type="term" value="P:DNA repair"/>
    <property type="evidence" value="ECO:0007669"/>
    <property type="project" value="UniProtKB-KW"/>
</dbReference>
<evidence type="ECO:0000313" key="23">
    <source>
        <dbReference type="EMBL" id="KAL2091564.1"/>
    </source>
</evidence>
<evidence type="ECO:0000256" key="8">
    <source>
        <dbReference type="ARBA" id="ARBA00022763"/>
    </source>
</evidence>
<evidence type="ECO:0000259" key="22">
    <source>
        <dbReference type="PROSITE" id="PS51908"/>
    </source>
</evidence>
<feature type="domain" description="UBZ4-type" evidence="22">
    <location>
        <begin position="369"/>
        <end position="396"/>
    </location>
</feature>
<evidence type="ECO:0000256" key="18">
    <source>
        <dbReference type="PROSITE-ProRule" id="PRU01256"/>
    </source>
</evidence>
<reference evidence="23 24" key="1">
    <citation type="submission" date="2024-09" db="EMBL/GenBank/DDBJ databases">
        <title>A chromosome-level genome assembly of Gray's grenadier anchovy, Coilia grayii.</title>
        <authorList>
            <person name="Fu Z."/>
        </authorList>
    </citation>
    <scope>NUCLEOTIDE SEQUENCE [LARGE SCALE GENOMIC DNA]</scope>
    <source>
        <strain evidence="23">G4</strain>
        <tissue evidence="23">Muscle</tissue>
    </source>
</reference>
<dbReference type="PROSITE" id="PS51908">
    <property type="entry name" value="ZF_UBZ4"/>
    <property type="match status" value="1"/>
</dbReference>
<comment type="caution">
    <text evidence="23">The sequence shown here is derived from an EMBL/GenBank/DDBJ whole genome shotgun (WGS) entry which is preliminary data.</text>
</comment>
<dbReference type="InterPro" id="IPR017907">
    <property type="entry name" value="Znf_RING_CS"/>
</dbReference>
<dbReference type="GO" id="GO:0003677">
    <property type="term" value="F:DNA binding"/>
    <property type="evidence" value="ECO:0007669"/>
    <property type="project" value="UniProtKB-KW"/>
</dbReference>
<evidence type="ECO:0000256" key="9">
    <source>
        <dbReference type="ARBA" id="ARBA00022771"/>
    </source>
</evidence>
<evidence type="ECO:0000256" key="11">
    <source>
        <dbReference type="ARBA" id="ARBA00022833"/>
    </source>
</evidence>
<feature type="region of interest" description="Disordered" evidence="19">
    <location>
        <begin position="199"/>
        <end position="333"/>
    </location>
</feature>
<evidence type="ECO:0000256" key="7">
    <source>
        <dbReference type="ARBA" id="ARBA00022723"/>
    </source>
</evidence>
<dbReference type="PROSITE" id="PS00518">
    <property type="entry name" value="ZF_RING_1"/>
    <property type="match status" value="1"/>
</dbReference>
<feature type="domain" description="SAP" evidence="21">
    <location>
        <begin position="415"/>
        <end position="449"/>
    </location>
</feature>
<comment type="similarity">
    <text evidence="4">Belongs to the RAD18 family.</text>
</comment>
<evidence type="ECO:0000256" key="6">
    <source>
        <dbReference type="ARBA" id="ARBA00022679"/>
    </source>
</evidence>
<keyword evidence="12" id="KW-0238">DNA-binding</keyword>
<dbReference type="CDD" id="cd16529">
    <property type="entry name" value="RING-HC_RAD18"/>
    <property type="match status" value="1"/>
</dbReference>
<protein>
    <recommendedName>
        <fullName evidence="5">RING-type E3 ubiquitin transferase</fullName>
        <ecNumber evidence="5">2.3.2.27</ecNumber>
    </recommendedName>
    <alternativeName>
        <fullName evidence="15 16">RING-type E3 ubiquitin transferase RAD18</fullName>
    </alternativeName>
</protein>
<organism evidence="23 24">
    <name type="scientific">Coilia grayii</name>
    <name type="common">Gray's grenadier anchovy</name>
    <dbReference type="NCBI Taxonomy" id="363190"/>
    <lineage>
        <taxon>Eukaryota</taxon>
        <taxon>Metazoa</taxon>
        <taxon>Chordata</taxon>
        <taxon>Craniata</taxon>
        <taxon>Vertebrata</taxon>
        <taxon>Euteleostomi</taxon>
        <taxon>Actinopterygii</taxon>
        <taxon>Neopterygii</taxon>
        <taxon>Teleostei</taxon>
        <taxon>Clupei</taxon>
        <taxon>Clupeiformes</taxon>
        <taxon>Clupeoidei</taxon>
        <taxon>Engraulidae</taxon>
        <taxon>Coilinae</taxon>
        <taxon>Coilia</taxon>
    </lineage>
</organism>
<feature type="region of interest" description="Disordered" evidence="19">
    <location>
        <begin position="131"/>
        <end position="160"/>
    </location>
</feature>
<dbReference type="Pfam" id="PF13923">
    <property type="entry name" value="zf-C3HC4_2"/>
    <property type="match status" value="1"/>
</dbReference>
<dbReference type="InterPro" id="IPR003034">
    <property type="entry name" value="SAP_dom"/>
</dbReference>
<dbReference type="FunFam" id="3.30.40.10:FF:000172">
    <property type="entry name" value="E3 ubiquitin-protein ligase RAD18"/>
    <property type="match status" value="1"/>
</dbReference>
<evidence type="ECO:0000259" key="21">
    <source>
        <dbReference type="PROSITE" id="PS50800"/>
    </source>
</evidence>
<dbReference type="GO" id="GO:0061630">
    <property type="term" value="F:ubiquitin protein ligase activity"/>
    <property type="evidence" value="ECO:0007669"/>
    <property type="project" value="UniProtKB-EC"/>
</dbReference>
<dbReference type="Gene3D" id="3.30.40.10">
    <property type="entry name" value="Zinc/RING finger domain, C3HC4 (zinc finger)"/>
    <property type="match status" value="1"/>
</dbReference>
<evidence type="ECO:0000256" key="1">
    <source>
        <dbReference type="ARBA" id="ARBA00000900"/>
    </source>
</evidence>
<dbReference type="Proteomes" id="UP001591681">
    <property type="component" value="Unassembled WGS sequence"/>
</dbReference>
<evidence type="ECO:0000256" key="2">
    <source>
        <dbReference type="ARBA" id="ARBA00004123"/>
    </source>
</evidence>
<comment type="catalytic activity">
    <reaction evidence="1">
        <text>S-ubiquitinyl-[E2 ubiquitin-conjugating enzyme]-L-cysteine + [acceptor protein]-L-lysine = [E2 ubiquitin-conjugating enzyme]-L-cysteine + N(6)-ubiquitinyl-[acceptor protein]-L-lysine.</text>
        <dbReference type="EC" id="2.3.2.27"/>
    </reaction>
</comment>
<evidence type="ECO:0000256" key="16">
    <source>
        <dbReference type="ARBA" id="ARBA00082369"/>
    </source>
</evidence>
<keyword evidence="24" id="KW-1185">Reference proteome</keyword>
<dbReference type="PROSITE" id="PS50800">
    <property type="entry name" value="SAP"/>
    <property type="match status" value="1"/>
</dbReference>
<dbReference type="AlphaFoldDB" id="A0ABD1JXG9"/>
<sequence length="515" mass="57103">MALADDAGQPSTHAFLKNMDTLLRCPICFDFLSIAMMSPCSHNFCSLCIRKFLSYKLQCPVCNLSMTEQDLRNNRILDDLVKSFQDARKRLAVSSAVKRKAPVLPSPPQRGHGKEDGSALSPFFQRQPCTAAVSGSKDSEPRGELEVRPPRGKRARSSCHRTLTFSAAEEQREQMVQDPNKFTTIQVKKETMECEVTDAEVLPPPPLQQRGPKKVGSVLTDFFQKQSRAASGSEMKSKPKAKPSGGKQVQTSRHRSLAPSSSPEVDEEEQAFQSARTSTRVQAKKKDKPGATSGSASKAGREPKARPARGKPACTSGHKSALPTAEQESPAEVVVQYPSTSTSIQVKKETMDQELSSPSTFSDVAPVKKVECPVCEVPILVGHINSHLDTCLRGVEKKEALRSSSRRKPMAKVVYNLLSVAELKRRLRVCELSTHGSKEQMIKRHQEFLLIYNAECDALQPRSAKDIAKEVETNEKMRTKLEKTTIAKMVFRKDQTEEEIEAVHSNYRETDFTAS</sequence>
<evidence type="ECO:0000256" key="5">
    <source>
        <dbReference type="ARBA" id="ARBA00012483"/>
    </source>
</evidence>
<gene>
    <name evidence="23" type="ORF">ACEWY4_013827</name>
</gene>
<dbReference type="InterPro" id="IPR001841">
    <property type="entry name" value="Znf_RING"/>
</dbReference>
<keyword evidence="14" id="KW-0539">Nucleus</keyword>
<keyword evidence="7" id="KW-0479">Metal-binding</keyword>
<keyword evidence="6" id="KW-0808">Transferase</keyword>
<feature type="region of interest" description="Disordered" evidence="19">
    <location>
        <begin position="97"/>
        <end position="119"/>
    </location>
</feature>
<keyword evidence="8 18" id="KW-0227">DNA damage</keyword>
<accession>A0ABD1JXG9</accession>
<dbReference type="GO" id="GO:0005634">
    <property type="term" value="C:nucleus"/>
    <property type="evidence" value="ECO:0007669"/>
    <property type="project" value="UniProtKB-SubCell"/>
</dbReference>
<keyword evidence="11" id="KW-0862">Zinc</keyword>
<keyword evidence="10" id="KW-0833">Ubl conjugation pathway</keyword>
<dbReference type="EMBL" id="JBHFQA010000011">
    <property type="protein sequence ID" value="KAL2091564.1"/>
    <property type="molecule type" value="Genomic_DNA"/>
</dbReference>
<evidence type="ECO:0000256" key="3">
    <source>
        <dbReference type="ARBA" id="ARBA00004906"/>
    </source>
</evidence>
<feature type="compositionally biased region" description="Polar residues" evidence="19">
    <location>
        <begin position="271"/>
        <end position="281"/>
    </location>
</feature>
<dbReference type="GO" id="GO:0008270">
    <property type="term" value="F:zinc ion binding"/>
    <property type="evidence" value="ECO:0007669"/>
    <property type="project" value="UniProtKB-KW"/>
</dbReference>
<dbReference type="SMART" id="SM00513">
    <property type="entry name" value="SAP"/>
    <property type="match status" value="1"/>
</dbReference>
<comment type="pathway">
    <text evidence="3">Protein modification; protein ubiquitination.</text>
</comment>
<dbReference type="EC" id="2.3.2.27" evidence="5"/>
<comment type="subcellular location">
    <subcellularLocation>
        <location evidence="2">Nucleus</location>
    </subcellularLocation>
</comment>
<dbReference type="InterPro" id="IPR013083">
    <property type="entry name" value="Znf_RING/FYVE/PHD"/>
</dbReference>
<keyword evidence="9 17" id="KW-0863">Zinc-finger</keyword>
<dbReference type="SUPFAM" id="SSF57850">
    <property type="entry name" value="RING/U-box"/>
    <property type="match status" value="1"/>
</dbReference>
<dbReference type="InterPro" id="IPR039577">
    <property type="entry name" value="Rad18"/>
</dbReference>